<dbReference type="PROSITE" id="PS50109">
    <property type="entry name" value="HIS_KIN"/>
    <property type="match status" value="1"/>
</dbReference>
<dbReference type="InterPro" id="IPR036097">
    <property type="entry name" value="HisK_dim/P_sf"/>
</dbReference>
<organism evidence="15 16">
    <name type="scientific">Stutzerimonas tarimensis</name>
    <dbReference type="NCBI Taxonomy" id="1507735"/>
    <lineage>
        <taxon>Bacteria</taxon>
        <taxon>Pseudomonadati</taxon>
        <taxon>Pseudomonadota</taxon>
        <taxon>Gammaproteobacteria</taxon>
        <taxon>Pseudomonadales</taxon>
        <taxon>Pseudomonadaceae</taxon>
        <taxon>Stutzerimonas</taxon>
    </lineage>
</organism>
<evidence type="ECO:0000259" key="12">
    <source>
        <dbReference type="PROSITE" id="PS50110"/>
    </source>
</evidence>
<dbReference type="Pfam" id="PF00072">
    <property type="entry name" value="Response_reg"/>
    <property type="match status" value="2"/>
</dbReference>
<dbReference type="NCBIfam" id="TIGR00229">
    <property type="entry name" value="sensory_box"/>
    <property type="match status" value="2"/>
</dbReference>
<dbReference type="PANTHER" id="PTHR43065">
    <property type="entry name" value="SENSOR HISTIDINE KINASE"/>
    <property type="match status" value="1"/>
</dbReference>
<dbReference type="SUPFAM" id="SSF55874">
    <property type="entry name" value="ATPase domain of HSP90 chaperone/DNA topoisomerase II/histidine kinase"/>
    <property type="match status" value="1"/>
</dbReference>
<keyword evidence="7" id="KW-0067">ATP-binding</keyword>
<dbReference type="SUPFAM" id="SSF52172">
    <property type="entry name" value="CheY-like"/>
    <property type="match status" value="2"/>
</dbReference>
<evidence type="ECO:0000256" key="4">
    <source>
        <dbReference type="ARBA" id="ARBA00022679"/>
    </source>
</evidence>
<evidence type="ECO:0000256" key="1">
    <source>
        <dbReference type="ARBA" id="ARBA00000085"/>
    </source>
</evidence>
<dbReference type="InterPro" id="IPR005467">
    <property type="entry name" value="His_kinase_dom"/>
</dbReference>
<reference evidence="16" key="1">
    <citation type="journal article" date="2019" name="Int. J. Syst. Evol. Microbiol.">
        <title>The Global Catalogue of Microorganisms (GCM) 10K type strain sequencing project: providing services to taxonomists for standard genome sequencing and annotation.</title>
        <authorList>
            <consortium name="The Broad Institute Genomics Platform"/>
            <consortium name="The Broad Institute Genome Sequencing Center for Infectious Disease"/>
            <person name="Wu L."/>
            <person name="Ma J."/>
        </authorList>
    </citation>
    <scope>NUCLEOTIDE SEQUENCE [LARGE SCALE GENOMIC DNA]</scope>
    <source>
        <strain evidence="16">KCTC 42447</strain>
    </source>
</reference>
<dbReference type="Gene3D" id="3.40.50.2300">
    <property type="match status" value="2"/>
</dbReference>
<dbReference type="RefSeq" id="WP_386367599.1">
    <property type="nucleotide sequence ID" value="NZ_JBHRXZ010000033.1"/>
</dbReference>
<evidence type="ECO:0000256" key="6">
    <source>
        <dbReference type="ARBA" id="ARBA00022777"/>
    </source>
</evidence>
<dbReference type="PROSITE" id="PS50112">
    <property type="entry name" value="PAS"/>
    <property type="match status" value="1"/>
</dbReference>
<accession>A0ABV7TDK7</accession>
<dbReference type="EC" id="2.7.13.3" evidence="2"/>
<feature type="domain" description="Histidine kinase" evidence="11">
    <location>
        <begin position="454"/>
        <end position="677"/>
    </location>
</feature>
<keyword evidence="4" id="KW-0808">Transferase</keyword>
<keyword evidence="3 9" id="KW-0597">Phosphoprotein</keyword>
<dbReference type="InterPro" id="IPR004358">
    <property type="entry name" value="Sig_transdc_His_kin-like_C"/>
</dbReference>
<dbReference type="Gene3D" id="1.10.287.130">
    <property type="match status" value="1"/>
</dbReference>
<evidence type="ECO:0000313" key="16">
    <source>
        <dbReference type="Proteomes" id="UP001595630"/>
    </source>
</evidence>
<evidence type="ECO:0000259" key="14">
    <source>
        <dbReference type="PROSITE" id="PS50113"/>
    </source>
</evidence>
<dbReference type="InterPro" id="IPR001789">
    <property type="entry name" value="Sig_transdc_resp-reg_receiver"/>
</dbReference>
<keyword evidence="10" id="KW-0175">Coiled coil</keyword>
<evidence type="ECO:0000259" key="11">
    <source>
        <dbReference type="PROSITE" id="PS50109"/>
    </source>
</evidence>
<evidence type="ECO:0000256" key="3">
    <source>
        <dbReference type="ARBA" id="ARBA00022553"/>
    </source>
</evidence>
<dbReference type="PANTHER" id="PTHR43065:SF49">
    <property type="entry name" value="HISTIDINE KINASE"/>
    <property type="match status" value="1"/>
</dbReference>
<dbReference type="Pfam" id="PF02518">
    <property type="entry name" value="HATPase_c"/>
    <property type="match status" value="1"/>
</dbReference>
<feature type="domain" description="PAS" evidence="13">
    <location>
        <begin position="159"/>
        <end position="205"/>
    </location>
</feature>
<dbReference type="Gene3D" id="3.30.565.10">
    <property type="entry name" value="Histidine kinase-like ATPase, C-terminal domain"/>
    <property type="match status" value="1"/>
</dbReference>
<keyword evidence="5" id="KW-0547">Nucleotide-binding</keyword>
<evidence type="ECO:0000256" key="8">
    <source>
        <dbReference type="ARBA" id="ARBA00023012"/>
    </source>
</evidence>
<name>A0ABV7TDK7_9GAMM</name>
<proteinExistence type="predicted"/>
<keyword evidence="8" id="KW-0902">Two-component regulatory system</keyword>
<dbReference type="SUPFAM" id="SSF47384">
    <property type="entry name" value="Homodimeric domain of signal transducing histidine kinase"/>
    <property type="match status" value="1"/>
</dbReference>
<dbReference type="InterPro" id="IPR003594">
    <property type="entry name" value="HATPase_dom"/>
</dbReference>
<dbReference type="Pfam" id="PF00989">
    <property type="entry name" value="PAS"/>
    <property type="match status" value="1"/>
</dbReference>
<dbReference type="InterPro" id="IPR000700">
    <property type="entry name" value="PAS-assoc_C"/>
</dbReference>
<comment type="catalytic activity">
    <reaction evidence="1">
        <text>ATP + protein L-histidine = ADP + protein N-phospho-L-histidine.</text>
        <dbReference type="EC" id="2.7.13.3"/>
    </reaction>
</comment>
<evidence type="ECO:0000256" key="10">
    <source>
        <dbReference type="SAM" id="Coils"/>
    </source>
</evidence>
<evidence type="ECO:0000256" key="5">
    <source>
        <dbReference type="ARBA" id="ARBA00022741"/>
    </source>
</evidence>
<gene>
    <name evidence="15" type="ORF">ACFOMF_18255</name>
</gene>
<dbReference type="InterPro" id="IPR003661">
    <property type="entry name" value="HisK_dim/P_dom"/>
</dbReference>
<dbReference type="CDD" id="cd00130">
    <property type="entry name" value="PAS"/>
    <property type="match status" value="2"/>
</dbReference>
<dbReference type="EMBL" id="JBHRXZ010000033">
    <property type="protein sequence ID" value="MFC3609711.1"/>
    <property type="molecule type" value="Genomic_DNA"/>
</dbReference>
<dbReference type="Pfam" id="PF08448">
    <property type="entry name" value="PAS_4"/>
    <property type="match status" value="1"/>
</dbReference>
<keyword evidence="16" id="KW-1185">Reference proteome</keyword>
<sequence length="944" mass="103463">MTTGLLVVAPAVRPGCSQAVQIWTLLTAEGQLCELIDEQALLVRLGEASADGPDVLILAPSIVRPVVLARAVRQRWPNSELLFVRDRGAMEAFRRSLGVAPLLGAYWSITELDPATLCARVARAEAEVKRRKRFRSTLDQANRNMAQRAEAPTRRAQVADYYLSSFINSVQEALVGIDLEGQVLFWSLGARELFGLDEKRVFGRSIRTLPFWSDELEALLDALGEQGESQLLEVSCDINECPMVLELLVSVVCNHQGEQVGISLLIRDITAMAAQRAASEAQVRAEQQHLYRLFHQAPGFVAVTRGAEHRVELANRAFRQLTGHREVLARPFDQLFPHHEGQTIARLLERVRTSRRPFVGRGTPLWVKRARDQEAQLRYVDFVFQPVISEQGVVTGIFCQGHDVTLQKRAQEQLQRSEENLQTLVEERTHELERSQQALLHSQKLEAIGKLTGGVAHDFNNVLQIIGANLQLMRAALPGDAPLLDRVEAATAAVERGSKLSSQLLAFARRQPLNPAPVNLASLLHNMDDLLRRALRDDIELRTRVEDGLWTTLVDPNQLENVVLNLAINARDAMASGGLLSLELANAVLGETFADALPEVGAGEYVMLAVSDTGCGMDAETLERAFEPFFSTKPEGQGTGLGLSMAYGFIRQSGGHIRLYSEPGSGTTIKLYLPRTALEEVVPPRQLAGPVVGGRETILVVEDDPAVQATVIDQLSGLGYQVLRASDARGALTILESGLAVDLLFTDVVMPGPMRAPELAREAVRLLPEIVVLFTSGYTQNAIVHGGRLDEGVELISKPYRLEDLARRIRHLLSSRESRPGAAAKVVESAASPTVLVVEDQPSLLELTCEMLQLLEYQTVGVASAEQALALLEQRSFDLLLTDVGLPGMSGLDLLAEVRQRWPGQETIIVSGYGDGLGEIAARVLPKPFSFEQLEALLPSRPAD</sequence>
<dbReference type="InterPro" id="IPR013656">
    <property type="entry name" value="PAS_4"/>
</dbReference>
<dbReference type="SUPFAM" id="SSF55785">
    <property type="entry name" value="PYP-like sensor domain (PAS domain)"/>
    <property type="match status" value="2"/>
</dbReference>
<dbReference type="InterPro" id="IPR036890">
    <property type="entry name" value="HATPase_C_sf"/>
</dbReference>
<dbReference type="InterPro" id="IPR000014">
    <property type="entry name" value="PAS"/>
</dbReference>
<dbReference type="SMART" id="SM00387">
    <property type="entry name" value="HATPase_c"/>
    <property type="match status" value="1"/>
</dbReference>
<protein>
    <recommendedName>
        <fullName evidence="2">histidine kinase</fullName>
        <ecNumber evidence="2">2.7.13.3</ecNumber>
    </recommendedName>
</protein>
<evidence type="ECO:0000259" key="13">
    <source>
        <dbReference type="PROSITE" id="PS50112"/>
    </source>
</evidence>
<evidence type="ECO:0000256" key="9">
    <source>
        <dbReference type="PROSITE-ProRule" id="PRU00169"/>
    </source>
</evidence>
<evidence type="ECO:0000256" key="2">
    <source>
        <dbReference type="ARBA" id="ARBA00012438"/>
    </source>
</evidence>
<dbReference type="PROSITE" id="PS50113">
    <property type="entry name" value="PAC"/>
    <property type="match status" value="1"/>
</dbReference>
<keyword evidence="6" id="KW-0418">Kinase</keyword>
<dbReference type="SMART" id="SM00448">
    <property type="entry name" value="REC"/>
    <property type="match status" value="2"/>
</dbReference>
<dbReference type="InterPro" id="IPR035965">
    <property type="entry name" value="PAS-like_dom_sf"/>
</dbReference>
<dbReference type="SMART" id="SM00091">
    <property type="entry name" value="PAS"/>
    <property type="match status" value="2"/>
</dbReference>
<feature type="modified residue" description="4-aspartylphosphate" evidence="9">
    <location>
        <position position="883"/>
    </location>
</feature>
<comment type="caution">
    <text evidence="15">The sequence shown here is derived from an EMBL/GenBank/DDBJ whole genome shotgun (WGS) entry which is preliminary data.</text>
</comment>
<dbReference type="CDD" id="cd00082">
    <property type="entry name" value="HisKA"/>
    <property type="match status" value="1"/>
</dbReference>
<feature type="modified residue" description="4-aspartylphosphate" evidence="9">
    <location>
        <position position="747"/>
    </location>
</feature>
<dbReference type="CDD" id="cd00156">
    <property type="entry name" value="REC"/>
    <property type="match status" value="1"/>
</dbReference>
<dbReference type="Gene3D" id="3.30.450.20">
    <property type="entry name" value="PAS domain"/>
    <property type="match status" value="2"/>
</dbReference>
<dbReference type="InterPro" id="IPR013767">
    <property type="entry name" value="PAS_fold"/>
</dbReference>
<feature type="coiled-coil region" evidence="10">
    <location>
        <begin position="407"/>
        <end position="434"/>
    </location>
</feature>
<dbReference type="PROSITE" id="PS50110">
    <property type="entry name" value="RESPONSE_REGULATORY"/>
    <property type="match status" value="2"/>
</dbReference>
<evidence type="ECO:0000256" key="7">
    <source>
        <dbReference type="ARBA" id="ARBA00022840"/>
    </source>
</evidence>
<feature type="domain" description="PAC" evidence="14">
    <location>
        <begin position="361"/>
        <end position="416"/>
    </location>
</feature>
<feature type="domain" description="Response regulatory" evidence="12">
    <location>
        <begin position="697"/>
        <end position="813"/>
    </location>
</feature>
<dbReference type="Proteomes" id="UP001595630">
    <property type="component" value="Unassembled WGS sequence"/>
</dbReference>
<feature type="domain" description="Response regulatory" evidence="12">
    <location>
        <begin position="834"/>
        <end position="942"/>
    </location>
</feature>
<dbReference type="PRINTS" id="PR00344">
    <property type="entry name" value="BCTRLSENSOR"/>
</dbReference>
<evidence type="ECO:0000313" key="15">
    <source>
        <dbReference type="EMBL" id="MFC3609711.1"/>
    </source>
</evidence>
<dbReference type="InterPro" id="IPR011006">
    <property type="entry name" value="CheY-like_superfamily"/>
</dbReference>